<reference evidence="1 2" key="1">
    <citation type="journal article" date="2010" name="Stand. Genomic Sci.">
        <title>Complete genome sequence of Vulcanisaeta distributa type strain (IC-017).</title>
        <authorList>
            <person name="Mavromatis K."/>
            <person name="Sikorski J."/>
            <person name="Pabst E."/>
            <person name="Teshima H."/>
            <person name="Lapidus A."/>
            <person name="Lucas S."/>
            <person name="Nolan M."/>
            <person name="Glavina Del Rio T."/>
            <person name="Cheng J.F."/>
            <person name="Bruce D."/>
            <person name="Goodwin L."/>
            <person name="Pitluck S."/>
            <person name="Liolios K."/>
            <person name="Ivanova N."/>
            <person name="Mikhailova N."/>
            <person name="Pati A."/>
            <person name="Chen A."/>
            <person name="Palaniappan K."/>
            <person name="Land M."/>
            <person name="Hauser L."/>
            <person name="Chang Y.J."/>
            <person name="Jeffries C.D."/>
            <person name="Rohde M."/>
            <person name="Spring S."/>
            <person name="Goker M."/>
            <person name="Wirth R."/>
            <person name="Woyke T."/>
            <person name="Bristow J."/>
            <person name="Eisen J.A."/>
            <person name="Markowitz V."/>
            <person name="Hugenholtz P."/>
            <person name="Klenk H.P."/>
            <person name="Kyrpides N.C."/>
        </authorList>
    </citation>
    <scope>NUCLEOTIDE SEQUENCE [LARGE SCALE GENOMIC DNA]</scope>
    <source>
        <strain evidence="2">DSM 14429 / JCM 11212 / NBRC 100878 / IC-017</strain>
    </source>
</reference>
<dbReference type="Pfam" id="PF13650">
    <property type="entry name" value="Asp_protease_2"/>
    <property type="match status" value="1"/>
</dbReference>
<name>E1QQA5_VULDI</name>
<dbReference type="Proteomes" id="UP000006681">
    <property type="component" value="Chromosome"/>
</dbReference>
<gene>
    <name evidence="1" type="ordered locus">Vdis_2224</name>
</gene>
<dbReference type="EMBL" id="CP002100">
    <property type="protein sequence ID" value="ADN51592.1"/>
    <property type="molecule type" value="Genomic_DNA"/>
</dbReference>
<keyword evidence="2" id="KW-1185">Reference proteome</keyword>
<dbReference type="KEGG" id="vdi:Vdis_2224"/>
<evidence type="ECO:0000313" key="1">
    <source>
        <dbReference type="EMBL" id="ADN51592.1"/>
    </source>
</evidence>
<dbReference type="AlphaFoldDB" id="E1QQA5"/>
<reference evidence="2" key="2">
    <citation type="journal article" date="2010" name="Stand. Genomic Sci.">
        <title>Complete genome sequence of Vulcanisaeta distributa type strain (IC-017T).</title>
        <authorList>
            <person name="Mavromatis K."/>
            <person name="Sikorski J."/>
            <person name="Pabst E."/>
            <person name="Teshima H."/>
            <person name="Lapidus A."/>
            <person name="Lucas S."/>
            <person name="Nolan M."/>
            <person name="Glavina Del Rio T."/>
            <person name="Cheng J."/>
            <person name="Bruce D."/>
            <person name="Goodwin L."/>
            <person name="Pitluck S."/>
            <person name="Liolios K."/>
            <person name="Ivanova N."/>
            <person name="Mikhailova N."/>
            <person name="Pati A."/>
            <person name="Chen A."/>
            <person name="Palaniappan K."/>
            <person name="Land M."/>
            <person name="Hauser L."/>
            <person name="Chang Y."/>
            <person name="Jeffries C."/>
            <person name="Rohde M."/>
            <person name="Spring S."/>
            <person name="Goker M."/>
            <person name="Wirth R."/>
            <person name="Woyke T."/>
            <person name="Bristow J."/>
            <person name="Eisen J."/>
            <person name="Markowitz V."/>
            <person name="Hugenholtz P."/>
            <person name="Klenk H."/>
            <person name="Kyrpides N."/>
        </authorList>
    </citation>
    <scope>NUCLEOTIDE SEQUENCE [LARGE SCALE GENOMIC DNA]</scope>
    <source>
        <strain evidence="2">DSM 14429 / JCM 11212 / NBRC 100878 / IC-017</strain>
    </source>
</reference>
<proteinExistence type="predicted"/>
<accession>E1QQA5</accession>
<dbReference type="GeneID" id="41583079"/>
<dbReference type="RefSeq" id="WP_013337317.1">
    <property type="nucleotide sequence ID" value="NC_014537.1"/>
</dbReference>
<evidence type="ECO:0008006" key="3">
    <source>
        <dbReference type="Google" id="ProtNLM"/>
    </source>
</evidence>
<dbReference type="HOGENOM" id="CLU_3094341_0_0_2"/>
<organism evidence="1 2">
    <name type="scientific">Vulcanisaeta distributa (strain DSM 14429 / JCM 11212 / NBRC 100878 / IC-017)</name>
    <dbReference type="NCBI Taxonomy" id="572478"/>
    <lineage>
        <taxon>Archaea</taxon>
        <taxon>Thermoproteota</taxon>
        <taxon>Thermoprotei</taxon>
        <taxon>Thermoproteales</taxon>
        <taxon>Thermoproteaceae</taxon>
        <taxon>Vulcanisaeta</taxon>
    </lineage>
</organism>
<sequence>MGYVRVGDIVGGVGGLGVSFLVDTGAFCAVIGPSLAEDLGVKPVVNVRLSG</sequence>
<evidence type="ECO:0000313" key="2">
    <source>
        <dbReference type="Proteomes" id="UP000006681"/>
    </source>
</evidence>
<protein>
    <recommendedName>
        <fullName evidence="3">Peptidase A2 domain-containing protein</fullName>
    </recommendedName>
</protein>